<accession>A0A0A9CDL7</accession>
<dbReference type="EMBL" id="GBRH01223466">
    <property type="protein sequence ID" value="JAD74429.1"/>
    <property type="molecule type" value="Transcribed_RNA"/>
</dbReference>
<name>A0A0A9CDL7_ARUDO</name>
<organism evidence="1">
    <name type="scientific">Arundo donax</name>
    <name type="common">Giant reed</name>
    <name type="synonym">Donax arundinaceus</name>
    <dbReference type="NCBI Taxonomy" id="35708"/>
    <lineage>
        <taxon>Eukaryota</taxon>
        <taxon>Viridiplantae</taxon>
        <taxon>Streptophyta</taxon>
        <taxon>Embryophyta</taxon>
        <taxon>Tracheophyta</taxon>
        <taxon>Spermatophyta</taxon>
        <taxon>Magnoliopsida</taxon>
        <taxon>Liliopsida</taxon>
        <taxon>Poales</taxon>
        <taxon>Poaceae</taxon>
        <taxon>PACMAD clade</taxon>
        <taxon>Arundinoideae</taxon>
        <taxon>Arundineae</taxon>
        <taxon>Arundo</taxon>
    </lineage>
</organism>
<dbReference type="EMBL" id="GBRH01208022">
    <property type="protein sequence ID" value="JAD89873.1"/>
    <property type="molecule type" value="Transcribed_RNA"/>
</dbReference>
<reference evidence="1" key="1">
    <citation type="submission" date="2014-09" db="EMBL/GenBank/DDBJ databases">
        <authorList>
            <person name="Magalhaes I.L.F."/>
            <person name="Oliveira U."/>
            <person name="Santos F.R."/>
            <person name="Vidigal T.H.D.A."/>
            <person name="Brescovit A.D."/>
            <person name="Santos A.J."/>
        </authorList>
    </citation>
    <scope>NUCLEOTIDE SEQUENCE</scope>
    <source>
        <tissue evidence="1">Shoot tissue taken approximately 20 cm above the soil surface</tissue>
    </source>
</reference>
<dbReference type="AlphaFoldDB" id="A0A0A9CDL7"/>
<proteinExistence type="predicted"/>
<protein>
    <submittedName>
        <fullName evidence="1">Uncharacterized protein</fullName>
    </submittedName>
</protein>
<evidence type="ECO:0000313" key="1">
    <source>
        <dbReference type="EMBL" id="JAD74429.1"/>
    </source>
</evidence>
<reference evidence="1" key="2">
    <citation type="journal article" date="2015" name="Data Brief">
        <title>Shoot transcriptome of the giant reed, Arundo donax.</title>
        <authorList>
            <person name="Barrero R.A."/>
            <person name="Guerrero F.D."/>
            <person name="Moolhuijzen P."/>
            <person name="Goolsby J.A."/>
            <person name="Tidwell J."/>
            <person name="Bellgard S.E."/>
            <person name="Bellgard M.I."/>
        </authorList>
    </citation>
    <scope>NUCLEOTIDE SEQUENCE</scope>
    <source>
        <tissue evidence="1">Shoot tissue taken approximately 20 cm above the soil surface</tissue>
    </source>
</reference>
<sequence>MEQHRRSQEKERKLQQVLNSKLSFLLLSSKRTWHHLLLPPSIQEVSPYLLIPQAMPWAAGLFLTQVRSPLHLTTSLLVLWVPSKESSFQNRSVVQWNNQQDKPKVQVCTLWQQLGTKKMYGATYPQSQETSYLHKLKRSLLQLQLLLKQQLLLQRQLQKLPRWRQRLHCRRK</sequence>